<keyword evidence="1" id="KW-0175">Coiled coil</keyword>
<proteinExistence type="predicted"/>
<reference evidence="3" key="1">
    <citation type="submission" date="2016-11" db="UniProtKB">
        <authorList>
            <consortium name="WormBaseParasite"/>
        </authorList>
    </citation>
    <scope>IDENTIFICATION</scope>
</reference>
<dbReference type="STRING" id="1561998.A0A1I7SZ09"/>
<feature type="coiled-coil region" evidence="1">
    <location>
        <begin position="276"/>
        <end position="303"/>
    </location>
</feature>
<evidence type="ECO:0000256" key="1">
    <source>
        <dbReference type="SAM" id="Coils"/>
    </source>
</evidence>
<sequence>MEQVRREVAANKEAEAEKQYEELIRQIRDSCPGKVEKHIQDENKLHLETLKKIKEGQQTFMNTVDEMKAAEALEHEKRKAEILEKMKVKLAGVSKKCDYVTQAALDNLEGATEKLGKETRQLELENSNSNEKRVEFEVQLDQRNYAEVSQQKDKDEAKVQEFTEKIAELTAEQLKEEQQMMRDERAEKKQNAAALIAEVRNDLEEQQKIGNFNLAIQQTAEEAKNRSLINTKITEVKGFVQDLEEFYERVTGVLDATTEIYAKLTPQVKKAARNHLTQFSEILSNTNRKLSEIEQNLATLELKGVDMGTVTRAIKTQISSFSKIISALKTILSLDVPMDETKAKDFTTAKEELFKQINDVQLIPERREELKQCIGKLHDNTTPARAIEN</sequence>
<dbReference type="AlphaFoldDB" id="A0A1I7SZ09"/>
<protein>
    <submittedName>
        <fullName evidence="3">MICOS complex subunit MIC60</fullName>
    </submittedName>
</protein>
<organism evidence="2 3">
    <name type="scientific">Caenorhabditis tropicalis</name>
    <dbReference type="NCBI Taxonomy" id="1561998"/>
    <lineage>
        <taxon>Eukaryota</taxon>
        <taxon>Metazoa</taxon>
        <taxon>Ecdysozoa</taxon>
        <taxon>Nematoda</taxon>
        <taxon>Chromadorea</taxon>
        <taxon>Rhabditida</taxon>
        <taxon>Rhabditina</taxon>
        <taxon>Rhabditomorpha</taxon>
        <taxon>Rhabditoidea</taxon>
        <taxon>Rhabditidae</taxon>
        <taxon>Peloderinae</taxon>
        <taxon>Caenorhabditis</taxon>
    </lineage>
</organism>
<keyword evidence="2" id="KW-1185">Reference proteome</keyword>
<evidence type="ECO:0000313" key="2">
    <source>
        <dbReference type="Proteomes" id="UP000095282"/>
    </source>
</evidence>
<accession>A0A1I7SZ09</accession>
<dbReference type="WBParaSite" id="Csp11.Scaffold37.g187.t1">
    <property type="protein sequence ID" value="Csp11.Scaffold37.g187.t1"/>
    <property type="gene ID" value="Csp11.Scaffold37.g187"/>
</dbReference>
<name>A0A1I7SZ09_9PELO</name>
<feature type="coiled-coil region" evidence="1">
    <location>
        <begin position="105"/>
        <end position="209"/>
    </location>
</feature>
<dbReference type="eggNOG" id="ENOG502TFJA">
    <property type="taxonomic scope" value="Eukaryota"/>
</dbReference>
<dbReference type="Proteomes" id="UP000095282">
    <property type="component" value="Unplaced"/>
</dbReference>
<evidence type="ECO:0000313" key="3">
    <source>
        <dbReference type="WBParaSite" id="Csp11.Scaffold37.g187.t1"/>
    </source>
</evidence>